<accession>A0A7N4PGG0</accession>
<dbReference type="GO" id="GO:0046872">
    <property type="term" value="F:metal ion binding"/>
    <property type="evidence" value="ECO:0007669"/>
    <property type="project" value="UniProtKB-KW"/>
</dbReference>
<gene>
    <name evidence="9" type="primary">LOC116419265</name>
</gene>
<keyword evidence="7" id="KW-1015">Disulfide bond</keyword>
<evidence type="ECO:0000256" key="2">
    <source>
        <dbReference type="ARBA" id="ARBA00010147"/>
    </source>
</evidence>
<dbReference type="Proteomes" id="UP000007648">
    <property type="component" value="Unassembled WGS sequence"/>
</dbReference>
<proteinExistence type="inferred from homology"/>
<name>A0A7N4PGG0_SARHA</name>
<evidence type="ECO:0000256" key="7">
    <source>
        <dbReference type="ARBA" id="ARBA00023157"/>
    </source>
</evidence>
<dbReference type="PANTHER" id="PTHR45713:SF20">
    <property type="entry name" value="FUCOLECTIN TACHYLECTIN-4 PENTRAXIN-1 DOMAIN-CONTAINING PROTEIN"/>
    <property type="match status" value="1"/>
</dbReference>
<feature type="domain" description="Fucolectin tachylectin-4 pentraxin-1" evidence="8">
    <location>
        <begin position="1"/>
        <end position="133"/>
    </location>
</feature>
<dbReference type="InterPro" id="IPR051941">
    <property type="entry name" value="BG_Antigen-Binding_Lectin"/>
</dbReference>
<keyword evidence="5" id="KW-0430">Lectin</keyword>
<evidence type="ECO:0000313" key="9">
    <source>
        <dbReference type="Ensembl" id="ENSSHAP00000037121.1"/>
    </source>
</evidence>
<comment type="function">
    <text evidence="1">Acts as a defensive agent. Recognizes blood group fucosylated oligosaccharides including A, B, H and Lewis B-type antigens. Does not recognize Lewis A antigen and has low affinity for monovalent haptens.</text>
</comment>
<comment type="subunit">
    <text evidence="3">Homotrimer.</text>
</comment>
<dbReference type="InterPro" id="IPR006585">
    <property type="entry name" value="FTP1"/>
</dbReference>
<reference evidence="9" key="3">
    <citation type="submission" date="2025-09" db="UniProtKB">
        <authorList>
            <consortium name="Ensembl"/>
        </authorList>
    </citation>
    <scope>IDENTIFICATION</scope>
</reference>
<evidence type="ECO:0000256" key="5">
    <source>
        <dbReference type="ARBA" id="ARBA00022734"/>
    </source>
</evidence>
<evidence type="ECO:0000256" key="4">
    <source>
        <dbReference type="ARBA" id="ARBA00022723"/>
    </source>
</evidence>
<dbReference type="InterPro" id="IPR008979">
    <property type="entry name" value="Galactose-bd-like_sf"/>
</dbReference>
<dbReference type="InParanoid" id="A0A7N4PGG0"/>
<dbReference type="Ensembl" id="ENSSHAT00000032367.1">
    <property type="protein sequence ID" value="ENSSHAP00000037121.1"/>
    <property type="gene ID" value="ENSSHAG00000027269.1"/>
</dbReference>
<reference evidence="9 10" key="1">
    <citation type="journal article" date="2011" name="Proc. Natl. Acad. Sci. U.S.A.">
        <title>Genetic diversity and population structure of the endangered marsupial Sarcophilus harrisii (Tasmanian devil).</title>
        <authorList>
            <person name="Miller W."/>
            <person name="Hayes V.M."/>
            <person name="Ratan A."/>
            <person name="Petersen D.C."/>
            <person name="Wittekindt N.E."/>
            <person name="Miller J."/>
            <person name="Walenz B."/>
            <person name="Knight J."/>
            <person name="Qi J."/>
            <person name="Zhao F."/>
            <person name="Wang Q."/>
            <person name="Bedoya-Reina O.C."/>
            <person name="Katiyar N."/>
            <person name="Tomsho L.P."/>
            <person name="Kasson L.M."/>
            <person name="Hardie R.A."/>
            <person name="Woodbridge P."/>
            <person name="Tindall E.A."/>
            <person name="Bertelsen M.F."/>
            <person name="Dixon D."/>
            <person name="Pyecroft S."/>
            <person name="Helgen K.M."/>
            <person name="Lesk A.M."/>
            <person name="Pringle T.H."/>
            <person name="Patterson N."/>
            <person name="Zhang Y."/>
            <person name="Kreiss A."/>
            <person name="Woods G.M."/>
            <person name="Jones M.E."/>
            <person name="Schuster S.C."/>
        </authorList>
    </citation>
    <scope>NUCLEOTIDE SEQUENCE [LARGE SCALE GENOMIC DNA]</scope>
</reference>
<dbReference type="PANTHER" id="PTHR45713">
    <property type="entry name" value="FTP DOMAIN-CONTAINING PROTEIN"/>
    <property type="match status" value="1"/>
</dbReference>
<dbReference type="GeneTree" id="ENSGT01060000248575"/>
<reference evidence="9" key="2">
    <citation type="submission" date="2025-08" db="UniProtKB">
        <authorList>
            <consortium name="Ensembl"/>
        </authorList>
    </citation>
    <scope>IDENTIFICATION</scope>
</reference>
<dbReference type="SUPFAM" id="SSF49785">
    <property type="entry name" value="Galactose-binding domain-like"/>
    <property type="match status" value="1"/>
</dbReference>
<dbReference type="GO" id="GO:0042806">
    <property type="term" value="F:fucose binding"/>
    <property type="evidence" value="ECO:0007669"/>
    <property type="project" value="UniProtKB-ARBA"/>
</dbReference>
<evidence type="ECO:0000256" key="6">
    <source>
        <dbReference type="ARBA" id="ARBA00022837"/>
    </source>
</evidence>
<evidence type="ECO:0000256" key="3">
    <source>
        <dbReference type="ARBA" id="ARBA00011233"/>
    </source>
</evidence>
<dbReference type="Pfam" id="PF22633">
    <property type="entry name" value="F5_F8_type_C_2"/>
    <property type="match status" value="1"/>
</dbReference>
<keyword evidence="6" id="KW-0106">Calcium</keyword>
<keyword evidence="10" id="KW-1185">Reference proteome</keyword>
<dbReference type="GO" id="GO:0001868">
    <property type="term" value="P:regulation of complement activation, lectin pathway"/>
    <property type="evidence" value="ECO:0007669"/>
    <property type="project" value="UniProtKB-ARBA"/>
</dbReference>
<sequence>MCSPSGSPERAVDGSLLSDFEKGTCIHTRRESHPWWMVDLGSSETVKSVAITPRKDCCMEELYGAFILVGDSSHNGGTFNDKCAVIGSLGYGKTEFFRCGMMRGRYVSIVNPKRTFLSFCEVRVFGKTSEAVSPSVPSQSQPSSLKARDDTNLPVATVFKHCKRLTPGGEQIWVQRKLSSLCQSLVERIAVENT</sequence>
<protein>
    <recommendedName>
        <fullName evidence="8">Fucolectin tachylectin-4 pentraxin-1 domain-containing protein</fullName>
    </recommendedName>
</protein>
<keyword evidence="4" id="KW-0479">Metal-binding</keyword>
<dbReference type="Gene3D" id="2.60.120.260">
    <property type="entry name" value="Galactose-binding domain-like"/>
    <property type="match status" value="1"/>
</dbReference>
<organism evidence="9 10">
    <name type="scientific">Sarcophilus harrisii</name>
    <name type="common">Tasmanian devil</name>
    <name type="synonym">Sarcophilus laniarius</name>
    <dbReference type="NCBI Taxonomy" id="9305"/>
    <lineage>
        <taxon>Eukaryota</taxon>
        <taxon>Metazoa</taxon>
        <taxon>Chordata</taxon>
        <taxon>Craniata</taxon>
        <taxon>Vertebrata</taxon>
        <taxon>Euteleostomi</taxon>
        <taxon>Mammalia</taxon>
        <taxon>Metatheria</taxon>
        <taxon>Dasyuromorphia</taxon>
        <taxon>Dasyuridae</taxon>
        <taxon>Sarcophilus</taxon>
    </lineage>
</organism>
<evidence type="ECO:0000256" key="1">
    <source>
        <dbReference type="ARBA" id="ARBA00002219"/>
    </source>
</evidence>
<dbReference type="AlphaFoldDB" id="A0A7N4PGG0"/>
<dbReference type="SMART" id="SM00607">
    <property type="entry name" value="FTP"/>
    <property type="match status" value="1"/>
</dbReference>
<comment type="similarity">
    <text evidence="2">Belongs to the fucolectin family.</text>
</comment>
<evidence type="ECO:0000259" key="8">
    <source>
        <dbReference type="SMART" id="SM00607"/>
    </source>
</evidence>
<evidence type="ECO:0000313" key="10">
    <source>
        <dbReference type="Proteomes" id="UP000007648"/>
    </source>
</evidence>
<dbReference type="GO" id="GO:0010185">
    <property type="term" value="P:regulation of cellular defense response"/>
    <property type="evidence" value="ECO:0007669"/>
    <property type="project" value="UniProtKB-ARBA"/>
</dbReference>